<dbReference type="Pfam" id="PF05547">
    <property type="entry name" value="Peptidase_M6"/>
    <property type="match status" value="1"/>
</dbReference>
<dbReference type="AlphaFoldDB" id="A0A644UDG1"/>
<evidence type="ECO:0000259" key="1">
    <source>
        <dbReference type="Pfam" id="PF05547"/>
    </source>
</evidence>
<dbReference type="SUPFAM" id="SSF55486">
    <property type="entry name" value="Metalloproteases ('zincins'), catalytic domain"/>
    <property type="match status" value="1"/>
</dbReference>
<organism evidence="3">
    <name type="scientific">bioreactor metagenome</name>
    <dbReference type="NCBI Taxonomy" id="1076179"/>
    <lineage>
        <taxon>unclassified sequences</taxon>
        <taxon>metagenomes</taxon>
        <taxon>ecological metagenomes</taxon>
    </lineage>
</organism>
<sequence length="918" mass="100802">MKKAFTQLLFIAILLISQISMAVPAYKGLVQLSQPDGAEVSAYLFGDERISWVESEDNYTLMYNKQGYLEYAIKDQVGDMIPSGIIAKSQNERSISDINFLSTIQKKLRYSQSQIDLMLQMTEMLDNRKSQGVEGLTVGIRKLLVILVGYSDFSFTYSRQDFENLFNQIGYTANQSTGSVRDYFAANSYGKLDLQCTVVGPFILPQTRAFYGAETSTQNDVNAKQMIIDGCYAADSIIDFSVFDNDANLIVDGIHVVYAGKGQHNGGGANAIWAHRSKLIPALVLDGVRIIDYSCASEKNSSNSISGVGVHSHEFGHVLGLLDYYDTDYNVNGISKTFSSFEVMDEGAYNNDEKTPPLYNAYSKVFLGWASPFVIDSTMLMDITSVPSSDSGLVYRINTPKEGEYFLFENLSFLGWNGYLHSSIRNYRDWFGGGNSAMIAIHVDESASGLGWGNNCLNCYSSRNSVQLMSANGQYIGTESGTSWYYSEMANMVFPGKNSITTLTDETTTNLKSWDNLNSNVSLTEITKISNSDNISFKVNGGASLGVQVHTLAPTQITHTSAKISGSTQASLQGDQTIVERGFVLNTEPYPILSNNKIIVSGTAGSFDSTLTGLNAGTTYYYRAYGINANGVAYGEQFSFLTTSDPITNNSIVDSNFAACITGEMPTILGTEPQGGSGEYTYRWFESIDNINWTITQNAGIKKDYTPSTLTVPTYFRRVVLSADKADTSVSKLVAIVPMTVAGTLSIQFDTISVDETTGQISLSGQVGDVVVWQRKFENQQWAPIENSGLQTTISEILTDQGQYQYRVRVRSGACPSKTTSPVTIYAKIGLLDVDVNSIKFNIYPNPSKGEFTLDLSLSNKDKVDVQIVNLLGKTVYNKENVNSQTQINVSTLENGTYILILKDGDKIIGRKQLVITK</sequence>
<reference evidence="3" key="1">
    <citation type="submission" date="2019-08" db="EMBL/GenBank/DDBJ databases">
        <authorList>
            <person name="Kucharzyk K."/>
            <person name="Murdoch R.W."/>
            <person name="Higgins S."/>
            <person name="Loffler F."/>
        </authorList>
    </citation>
    <scope>NUCLEOTIDE SEQUENCE</scope>
</reference>
<evidence type="ECO:0008006" key="4">
    <source>
        <dbReference type="Google" id="ProtNLM"/>
    </source>
</evidence>
<dbReference type="NCBIfam" id="TIGR03296">
    <property type="entry name" value="M6dom_TIGR03296"/>
    <property type="match status" value="1"/>
</dbReference>
<evidence type="ECO:0000259" key="2">
    <source>
        <dbReference type="Pfam" id="PF18962"/>
    </source>
</evidence>
<protein>
    <recommendedName>
        <fullName evidence="4">Fibronectin type-III domain-containing protein</fullName>
    </recommendedName>
</protein>
<dbReference type="GO" id="GO:0008233">
    <property type="term" value="F:peptidase activity"/>
    <property type="evidence" value="ECO:0007669"/>
    <property type="project" value="InterPro"/>
</dbReference>
<dbReference type="InterPro" id="IPR008757">
    <property type="entry name" value="Peptidase_M6-like_domain"/>
</dbReference>
<gene>
    <name evidence="3" type="ORF">SDC9_22743</name>
</gene>
<proteinExistence type="predicted"/>
<dbReference type="EMBL" id="VSSQ01000101">
    <property type="protein sequence ID" value="MPL76892.1"/>
    <property type="molecule type" value="Genomic_DNA"/>
</dbReference>
<accession>A0A644UDG1</accession>
<feature type="domain" description="Secretion system C-terminal sorting" evidence="2">
    <location>
        <begin position="843"/>
        <end position="913"/>
    </location>
</feature>
<comment type="caution">
    <text evidence="3">The sequence shown here is derived from an EMBL/GenBank/DDBJ whole genome shotgun (WGS) entry which is preliminary data.</text>
</comment>
<dbReference type="InterPro" id="IPR026444">
    <property type="entry name" value="Secre_tail"/>
</dbReference>
<evidence type="ECO:0000313" key="3">
    <source>
        <dbReference type="EMBL" id="MPL76892.1"/>
    </source>
</evidence>
<dbReference type="NCBIfam" id="TIGR04183">
    <property type="entry name" value="Por_Secre_tail"/>
    <property type="match status" value="1"/>
</dbReference>
<dbReference type="Pfam" id="PF18962">
    <property type="entry name" value="Por_Secre_tail"/>
    <property type="match status" value="1"/>
</dbReference>
<dbReference type="PANTHER" id="PTHR41775:SF1">
    <property type="entry name" value="PEPTIDASE M6-LIKE DOMAIN-CONTAINING PROTEIN"/>
    <property type="match status" value="1"/>
</dbReference>
<feature type="domain" description="Peptidase M6-like" evidence="1">
    <location>
        <begin position="156"/>
        <end position="352"/>
    </location>
</feature>
<dbReference type="GO" id="GO:0006508">
    <property type="term" value="P:proteolysis"/>
    <property type="evidence" value="ECO:0007669"/>
    <property type="project" value="InterPro"/>
</dbReference>
<dbReference type="PANTHER" id="PTHR41775">
    <property type="entry name" value="SECRETED PROTEIN-RELATED"/>
    <property type="match status" value="1"/>
</dbReference>
<name>A0A644UDG1_9ZZZZ</name>